<feature type="domain" description="Histidine kinase" evidence="8">
    <location>
        <begin position="237"/>
        <end position="452"/>
    </location>
</feature>
<keyword evidence="9" id="KW-0547">Nucleotide-binding</keyword>
<evidence type="ECO:0000259" key="8">
    <source>
        <dbReference type="PROSITE" id="PS50109"/>
    </source>
</evidence>
<protein>
    <recommendedName>
        <fullName evidence="2">histidine kinase</fullName>
        <ecNumber evidence="2">2.7.13.3</ecNumber>
    </recommendedName>
</protein>
<dbReference type="Proteomes" id="UP001336835">
    <property type="component" value="Unassembled WGS sequence"/>
</dbReference>
<keyword evidence="7" id="KW-1133">Transmembrane helix</keyword>
<dbReference type="PROSITE" id="PS50109">
    <property type="entry name" value="HIS_KIN"/>
    <property type="match status" value="1"/>
</dbReference>
<comment type="catalytic activity">
    <reaction evidence="1">
        <text>ATP + protein L-histidine = ADP + protein N-phospho-L-histidine.</text>
        <dbReference type="EC" id="2.7.13.3"/>
    </reaction>
</comment>
<dbReference type="Gene3D" id="3.30.565.10">
    <property type="entry name" value="Histidine kinase-like ATPase, C-terminal domain"/>
    <property type="match status" value="1"/>
</dbReference>
<dbReference type="InterPro" id="IPR005467">
    <property type="entry name" value="His_kinase_dom"/>
</dbReference>
<reference evidence="9 10" key="1">
    <citation type="submission" date="2024-01" db="EMBL/GenBank/DDBJ databases">
        <title>Pedobacter sp. nov., isolated from fresh soil.</title>
        <authorList>
            <person name="Le N.T.T."/>
        </authorList>
    </citation>
    <scope>NUCLEOTIDE SEQUENCE [LARGE SCALE GENOMIC DNA]</scope>
    <source>
        <strain evidence="9 10">KR3-3</strain>
    </source>
</reference>
<dbReference type="PRINTS" id="PR00344">
    <property type="entry name" value="BCTRLSENSOR"/>
</dbReference>
<dbReference type="InterPro" id="IPR004358">
    <property type="entry name" value="Sig_transdc_His_kin-like_C"/>
</dbReference>
<evidence type="ECO:0000313" key="10">
    <source>
        <dbReference type="Proteomes" id="UP001336835"/>
    </source>
</evidence>
<dbReference type="GO" id="GO:0005524">
    <property type="term" value="F:ATP binding"/>
    <property type="evidence" value="ECO:0007669"/>
    <property type="project" value="UniProtKB-KW"/>
</dbReference>
<evidence type="ECO:0000256" key="7">
    <source>
        <dbReference type="SAM" id="Phobius"/>
    </source>
</evidence>
<keyword evidence="4" id="KW-0808">Transferase</keyword>
<organism evidence="9 10">
    <name type="scientific">Pedobacter albus</name>
    <dbReference type="NCBI Taxonomy" id="3113905"/>
    <lineage>
        <taxon>Bacteria</taxon>
        <taxon>Pseudomonadati</taxon>
        <taxon>Bacteroidota</taxon>
        <taxon>Sphingobacteriia</taxon>
        <taxon>Sphingobacteriales</taxon>
        <taxon>Sphingobacteriaceae</taxon>
        <taxon>Pedobacter</taxon>
    </lineage>
</organism>
<feature type="transmembrane region" description="Helical" evidence="7">
    <location>
        <begin position="92"/>
        <end position="111"/>
    </location>
</feature>
<dbReference type="PANTHER" id="PTHR43711">
    <property type="entry name" value="TWO-COMPONENT HISTIDINE KINASE"/>
    <property type="match status" value="1"/>
</dbReference>
<keyword evidence="9" id="KW-0067">ATP-binding</keyword>
<evidence type="ECO:0000256" key="5">
    <source>
        <dbReference type="ARBA" id="ARBA00022777"/>
    </source>
</evidence>
<name>A0ABU7I6A5_9SPHI</name>
<keyword evidence="7" id="KW-0472">Membrane</keyword>
<dbReference type="CDD" id="cd00075">
    <property type="entry name" value="HATPase"/>
    <property type="match status" value="1"/>
</dbReference>
<feature type="transmembrane region" description="Helical" evidence="7">
    <location>
        <begin position="60"/>
        <end position="80"/>
    </location>
</feature>
<dbReference type="InterPro" id="IPR003661">
    <property type="entry name" value="HisK_dim/P_dom"/>
</dbReference>
<dbReference type="EC" id="2.7.13.3" evidence="2"/>
<evidence type="ECO:0000256" key="4">
    <source>
        <dbReference type="ARBA" id="ARBA00022679"/>
    </source>
</evidence>
<dbReference type="CDD" id="cd00082">
    <property type="entry name" value="HisKA"/>
    <property type="match status" value="1"/>
</dbReference>
<dbReference type="InterPro" id="IPR003594">
    <property type="entry name" value="HATPase_dom"/>
</dbReference>
<dbReference type="Pfam" id="PF00512">
    <property type="entry name" value="HisKA"/>
    <property type="match status" value="1"/>
</dbReference>
<dbReference type="SUPFAM" id="SSF55874">
    <property type="entry name" value="ATPase domain of HSP90 chaperone/DNA topoisomerase II/histidine kinase"/>
    <property type="match status" value="1"/>
</dbReference>
<dbReference type="InterPro" id="IPR036097">
    <property type="entry name" value="HisK_dim/P_sf"/>
</dbReference>
<dbReference type="SUPFAM" id="SSF47384">
    <property type="entry name" value="Homodimeric domain of signal transducing histidine kinase"/>
    <property type="match status" value="1"/>
</dbReference>
<keyword evidence="5" id="KW-0418">Kinase</keyword>
<dbReference type="InterPro" id="IPR050736">
    <property type="entry name" value="Sensor_HK_Regulatory"/>
</dbReference>
<evidence type="ECO:0000256" key="1">
    <source>
        <dbReference type="ARBA" id="ARBA00000085"/>
    </source>
</evidence>
<keyword evidence="7" id="KW-0812">Transmembrane</keyword>
<feature type="transmembrane region" description="Helical" evidence="7">
    <location>
        <begin position="139"/>
        <end position="156"/>
    </location>
</feature>
<evidence type="ECO:0000256" key="2">
    <source>
        <dbReference type="ARBA" id="ARBA00012438"/>
    </source>
</evidence>
<keyword evidence="3" id="KW-0597">Phosphoprotein</keyword>
<accession>A0ABU7I6A5</accession>
<gene>
    <name evidence="9" type="ORF">VRU48_07130</name>
</gene>
<evidence type="ECO:0000256" key="6">
    <source>
        <dbReference type="ARBA" id="ARBA00023012"/>
    </source>
</evidence>
<evidence type="ECO:0000313" key="9">
    <source>
        <dbReference type="EMBL" id="MEE1944871.1"/>
    </source>
</evidence>
<keyword evidence="6" id="KW-0902">Two-component regulatory system</keyword>
<dbReference type="RefSeq" id="WP_330107230.1">
    <property type="nucleotide sequence ID" value="NZ_JAZDQT010000001.1"/>
</dbReference>
<dbReference type="InterPro" id="IPR036890">
    <property type="entry name" value="HATPase_C_sf"/>
</dbReference>
<comment type="caution">
    <text evidence="9">The sequence shown here is derived from an EMBL/GenBank/DDBJ whole genome shotgun (WGS) entry which is preliminary data.</text>
</comment>
<keyword evidence="10" id="KW-1185">Reference proteome</keyword>
<dbReference type="SMART" id="SM00388">
    <property type="entry name" value="HisKA"/>
    <property type="match status" value="1"/>
</dbReference>
<feature type="transmembrane region" description="Helical" evidence="7">
    <location>
        <begin position="176"/>
        <end position="192"/>
    </location>
</feature>
<dbReference type="EMBL" id="JAZDQT010000001">
    <property type="protein sequence ID" value="MEE1944871.1"/>
    <property type="molecule type" value="Genomic_DNA"/>
</dbReference>
<evidence type="ECO:0000256" key="3">
    <source>
        <dbReference type="ARBA" id="ARBA00022553"/>
    </source>
</evidence>
<dbReference type="Pfam" id="PF02518">
    <property type="entry name" value="HATPase_c"/>
    <property type="match status" value="1"/>
</dbReference>
<proteinExistence type="predicted"/>
<dbReference type="PANTHER" id="PTHR43711:SF31">
    <property type="entry name" value="HISTIDINE KINASE"/>
    <property type="match status" value="1"/>
</dbReference>
<dbReference type="Gene3D" id="1.10.287.130">
    <property type="match status" value="1"/>
</dbReference>
<sequence length="458" mass="51267">MPKSSPIAIGLRSIRNKTLWADLIGSPRMFSLESRIFHSICAALVLLDLFYIPYNLYAGLYVGSLSALIFGVLFIYQYYLSRFKAKTHNTSIFGLAGLIIFSINYFTNSGIDGSTDLIWPAYLLLALAISPYKQHLQWLITYVISFLIIHFIEFRYPNLVQHPFIAGQGQFIDRVTAFPIPVFVVYIIIRFIRRSYDAERQVAVEKTLAVEISKEQILAQNEQLEKSNSEKNKLMSIISHDLRSPLINIQNYLELLNESQVDDVNRPLLERALIQSTNGAVQMLSNFLHWSKSQMDGMNANLAAMNLGETLQGTIEMESVNAAKKNIALQVNIPASLLVFADADMLQLVVRNLISNAIKFTPTGGKINISTQQLANECQITISDNGKGIPEEKQQKIFSIKAQSTYGTNNEKGIGLGLMLCKEFIEHQGGRIAFKSTFGQGSSFFVFVQLVPQAETAS</sequence>
<dbReference type="SMART" id="SM00387">
    <property type="entry name" value="HATPase_c"/>
    <property type="match status" value="1"/>
</dbReference>